<proteinExistence type="predicted"/>
<dbReference type="RefSeq" id="XP_008874067.1">
    <property type="nucleotide sequence ID" value="XM_008875845.1"/>
</dbReference>
<feature type="transmembrane region" description="Helical" evidence="7">
    <location>
        <begin position="112"/>
        <end position="134"/>
    </location>
</feature>
<feature type="transmembrane region" description="Helical" evidence="7">
    <location>
        <begin position="585"/>
        <end position="607"/>
    </location>
</feature>
<dbReference type="PROSITE" id="PS50222">
    <property type="entry name" value="EF_HAND_2"/>
    <property type="match status" value="2"/>
</dbReference>
<feature type="transmembrane region" description="Helical" evidence="7">
    <location>
        <begin position="267"/>
        <end position="287"/>
    </location>
</feature>
<protein>
    <recommendedName>
        <fullName evidence="8">EF-hand domain-containing protein</fullName>
    </recommendedName>
</protein>
<keyword evidence="5 7" id="KW-1133">Transmembrane helix</keyword>
<dbReference type="OrthoDB" id="191686at2759"/>
<dbReference type="VEuPathDB" id="FungiDB:H310_09695"/>
<dbReference type="eggNOG" id="ENOG502QVQB">
    <property type="taxonomic scope" value="Eukaryota"/>
</dbReference>
<evidence type="ECO:0000313" key="9">
    <source>
        <dbReference type="EMBL" id="ETV97359.1"/>
    </source>
</evidence>
<dbReference type="CDD" id="cd00051">
    <property type="entry name" value="EFh"/>
    <property type="match status" value="1"/>
</dbReference>
<dbReference type="InterPro" id="IPR018247">
    <property type="entry name" value="EF_Hand_1_Ca_BS"/>
</dbReference>
<dbReference type="SMART" id="SM00054">
    <property type="entry name" value="EFh"/>
    <property type="match status" value="2"/>
</dbReference>
<dbReference type="PANTHER" id="PTHR30509">
    <property type="entry name" value="P-HYDROXYBENZOIC ACID EFFLUX PUMP SUBUNIT-RELATED"/>
    <property type="match status" value="1"/>
</dbReference>
<dbReference type="InterPro" id="IPR002048">
    <property type="entry name" value="EF_hand_dom"/>
</dbReference>
<organism evidence="9">
    <name type="scientific">Aphanomyces invadans</name>
    <dbReference type="NCBI Taxonomy" id="157072"/>
    <lineage>
        <taxon>Eukaryota</taxon>
        <taxon>Sar</taxon>
        <taxon>Stramenopiles</taxon>
        <taxon>Oomycota</taxon>
        <taxon>Saprolegniomycetes</taxon>
        <taxon>Saprolegniales</taxon>
        <taxon>Verrucalvaceae</taxon>
        <taxon>Aphanomyces</taxon>
    </lineage>
</organism>
<reference evidence="9" key="1">
    <citation type="submission" date="2013-12" db="EMBL/GenBank/DDBJ databases">
        <title>The Genome Sequence of Aphanomyces invadans NJM9701.</title>
        <authorList>
            <consortium name="The Broad Institute Genomics Platform"/>
            <person name="Russ C."/>
            <person name="Tyler B."/>
            <person name="van West P."/>
            <person name="Dieguez-Uribeondo J."/>
            <person name="Young S.K."/>
            <person name="Zeng Q."/>
            <person name="Gargeya S."/>
            <person name="Fitzgerald M."/>
            <person name="Abouelleil A."/>
            <person name="Alvarado L."/>
            <person name="Chapman S.B."/>
            <person name="Gainer-Dewar J."/>
            <person name="Goldberg J."/>
            <person name="Griggs A."/>
            <person name="Gujja S."/>
            <person name="Hansen M."/>
            <person name="Howarth C."/>
            <person name="Imamovic A."/>
            <person name="Ireland A."/>
            <person name="Larimer J."/>
            <person name="McCowan C."/>
            <person name="Murphy C."/>
            <person name="Pearson M."/>
            <person name="Poon T.W."/>
            <person name="Priest M."/>
            <person name="Roberts A."/>
            <person name="Saif S."/>
            <person name="Shea T."/>
            <person name="Sykes S."/>
            <person name="Wortman J."/>
            <person name="Nusbaum C."/>
            <person name="Birren B."/>
        </authorList>
    </citation>
    <scope>NUCLEOTIDE SEQUENCE [LARGE SCALE GENOMIC DNA]</scope>
    <source>
        <strain evidence="9">NJM9701</strain>
    </source>
</reference>
<dbReference type="STRING" id="157072.A0A024TTL5"/>
<evidence type="ECO:0000259" key="8">
    <source>
        <dbReference type="PROSITE" id="PS50222"/>
    </source>
</evidence>
<evidence type="ECO:0000256" key="2">
    <source>
        <dbReference type="ARBA" id="ARBA00022475"/>
    </source>
</evidence>
<dbReference type="GeneID" id="20086745"/>
<evidence type="ECO:0000256" key="5">
    <source>
        <dbReference type="ARBA" id="ARBA00022989"/>
    </source>
</evidence>
<comment type="subcellular location">
    <subcellularLocation>
        <location evidence="1">Cell membrane</location>
        <topology evidence="1">Multi-pass membrane protein</topology>
    </subcellularLocation>
</comment>
<feature type="transmembrane region" description="Helical" evidence="7">
    <location>
        <begin position="200"/>
        <end position="219"/>
    </location>
</feature>
<evidence type="ECO:0000256" key="3">
    <source>
        <dbReference type="ARBA" id="ARBA00022692"/>
    </source>
</evidence>
<feature type="transmembrane region" description="Helical" evidence="7">
    <location>
        <begin position="545"/>
        <end position="565"/>
    </location>
</feature>
<dbReference type="EMBL" id="KI913973">
    <property type="protein sequence ID" value="ETV97359.1"/>
    <property type="molecule type" value="Genomic_DNA"/>
</dbReference>
<keyword evidence="3 7" id="KW-0812">Transmembrane</keyword>
<evidence type="ECO:0000256" key="6">
    <source>
        <dbReference type="ARBA" id="ARBA00023136"/>
    </source>
</evidence>
<name>A0A024TTL5_9STRA</name>
<dbReference type="PANTHER" id="PTHR30509:SF9">
    <property type="entry name" value="MULTIDRUG RESISTANCE PROTEIN MDTO"/>
    <property type="match status" value="1"/>
</dbReference>
<accession>A0A024TTL5</accession>
<dbReference type="GO" id="GO:0005886">
    <property type="term" value="C:plasma membrane"/>
    <property type="evidence" value="ECO:0007669"/>
    <property type="project" value="UniProtKB-SubCell"/>
</dbReference>
<dbReference type="AlphaFoldDB" id="A0A024TTL5"/>
<evidence type="ECO:0000256" key="7">
    <source>
        <dbReference type="SAM" id="Phobius"/>
    </source>
</evidence>
<sequence>MKDQPYSAVTSPRHKQHALLPSLVAGTQHHHYSSTPPAATGTLQLDVTKSVKSTVSISTSSSYFAAFNFQLELATRAGVGTVLAAMLMTKAHASNSSTALEATSHWYFFPDWYIFGGLSVVAMATVFGAGNNIGATVREIFQQLGGVGSALLYNMVVFFLLPPQSFSSVAEVERAKLDGTLQAAQHSFSGRSYWIHPRDFYTKLPFIMLFTLIGILLPMETNTRRYMLNNNLFFALTLASPNDFTNPSVLKTPGDVLYYPPNIVANLFVYLLLGVLGAVIANLVLWVPYPMFGIRQLEVHTTTCAASLDDLLDLLVDACCFKTKDVDHLKFLQLKLQRKFDEAVEKHAAMEALLQDVWWEQLVGLHLPLRFRRSSIQPLVALFGAQVENLRAMYQAMELERYEDLHKHFMASLQQDVYSVQVHASQLVHEISALAHHGVIDMQLSGQDPLDRQMETLLKRFHDAQGLIYKAHSPTPRHVEGTMSLHVFVFSLELYCKTLLEFQAKYNATAHHTAQRMVNFTKAKLYSYIDPANYPPAKLLTTFKAWIAILFACLISVYTFGYSPTTPSAVAIVMSSHVGGSFRVTVNRVGGIIAGTIVPSVLLFYICSYTCGQTVLMAAFTYAVVMVWVTMSMFVCFKNGIEAYAGLISAFTSTQVLLKGCDGCERSTVTPISSYSNLAQLSLGVVLFVVVELSVRPHSVISVIRTNVQTQLGLFRQCYQTLVDEAIRHGGGQVGDPKAIQRIVQAQLPSLLLTQASLMAEAAFEPQLWRAPFSNAKYRAVLACCQRLHNHTLVLFHVTQWVRGRQHSVSGLPFAVDGFDPVNTAMNDSFATLHNLFGSSFANMDADQIAMYIQMKEAFRLADKDGSGDVDIAEVKDMLGMIFAESGVTKLDGMDECVNAFMKLVDTDGNDRVTLDEFKLALERGLRLQIAVPTALRQQSSIRTAMATAMPVSTHESKTELRRLTSKKPPPNRICRPRDLLAADEIALPEMAMALRIQFAKWTLHQCESSTPPVETLLLLNCLVSAVSGFATSLAKLEELAAQQ</sequence>
<keyword evidence="6 7" id="KW-0472">Membrane</keyword>
<keyword evidence="4" id="KW-0106">Calcium</keyword>
<evidence type="ECO:0000256" key="4">
    <source>
        <dbReference type="ARBA" id="ARBA00022837"/>
    </source>
</evidence>
<feature type="transmembrane region" description="Helical" evidence="7">
    <location>
        <begin position="614"/>
        <end position="635"/>
    </location>
</feature>
<keyword evidence="2" id="KW-1003">Cell membrane</keyword>
<evidence type="ECO:0000256" key="1">
    <source>
        <dbReference type="ARBA" id="ARBA00004651"/>
    </source>
</evidence>
<dbReference type="Gene3D" id="1.10.238.10">
    <property type="entry name" value="EF-hand"/>
    <property type="match status" value="1"/>
</dbReference>
<feature type="domain" description="EF-hand" evidence="8">
    <location>
        <begin position="850"/>
        <end position="885"/>
    </location>
</feature>
<gene>
    <name evidence="9" type="ORF">H310_09695</name>
</gene>
<feature type="domain" description="EF-hand" evidence="8">
    <location>
        <begin position="893"/>
        <end position="928"/>
    </location>
</feature>
<dbReference type="SUPFAM" id="SSF47473">
    <property type="entry name" value="EF-hand"/>
    <property type="match status" value="1"/>
</dbReference>
<dbReference type="InterPro" id="IPR011992">
    <property type="entry name" value="EF-hand-dom_pair"/>
</dbReference>
<dbReference type="Pfam" id="PF13499">
    <property type="entry name" value="EF-hand_7"/>
    <property type="match status" value="1"/>
</dbReference>
<dbReference type="PROSITE" id="PS00018">
    <property type="entry name" value="EF_HAND_1"/>
    <property type="match status" value="2"/>
</dbReference>
<dbReference type="GO" id="GO:0005509">
    <property type="term" value="F:calcium ion binding"/>
    <property type="evidence" value="ECO:0007669"/>
    <property type="project" value="InterPro"/>
</dbReference>